<sequence>MINNRQNGRRRGRGGGQQRQGGGGGQGQRDSGNRIDSRARGNAAQLLEKYKNMARDAQMAGDRVNTEYYLQFADHYFRVLADQRGRSDDQQPIRRQRDDFDQFDDMDDFGDEGDPIRAEEQPRASEVEPAARSESRGERFRENRSRDDRQRDDRPRDDRQRDDRGRPDRQRPDRGPAPVSEERPAPVAAEAEAGEPPVTATAASGDEDAAPRRRRTRKPREEAAPGDAVAFDADRLPPALSAPVAPVAPAGDEEEAPKPRRRRVRAATVEAAE</sequence>
<dbReference type="Proteomes" id="UP000249229">
    <property type="component" value="Unassembled WGS sequence"/>
</dbReference>
<feature type="compositionally biased region" description="Basic and acidic residues" evidence="1">
    <location>
        <begin position="83"/>
        <end position="100"/>
    </location>
</feature>
<name>A0A2W5PGY5_9SPHN</name>
<feature type="compositionally biased region" description="Gly residues" evidence="1">
    <location>
        <begin position="14"/>
        <end position="27"/>
    </location>
</feature>
<evidence type="ECO:0000256" key="1">
    <source>
        <dbReference type="SAM" id="MobiDB-lite"/>
    </source>
</evidence>
<feature type="compositionally biased region" description="Basic and acidic residues" evidence="1">
    <location>
        <begin position="114"/>
        <end position="184"/>
    </location>
</feature>
<dbReference type="InterPro" id="IPR025430">
    <property type="entry name" value="DUF4167"/>
</dbReference>
<protein>
    <submittedName>
        <fullName evidence="3">DUF4167 domain-containing protein</fullName>
    </submittedName>
</protein>
<dbReference type="AlphaFoldDB" id="A0A2W5PGY5"/>
<evidence type="ECO:0000259" key="2">
    <source>
        <dbReference type="Pfam" id="PF13763"/>
    </source>
</evidence>
<dbReference type="Pfam" id="PF13763">
    <property type="entry name" value="DUF4167"/>
    <property type="match status" value="1"/>
</dbReference>
<evidence type="ECO:0000313" key="4">
    <source>
        <dbReference type="Proteomes" id="UP000249229"/>
    </source>
</evidence>
<accession>A0A2W5PGY5</accession>
<evidence type="ECO:0000313" key="3">
    <source>
        <dbReference type="EMBL" id="PZQ62085.1"/>
    </source>
</evidence>
<proteinExistence type="predicted"/>
<feature type="region of interest" description="Disordered" evidence="1">
    <location>
        <begin position="83"/>
        <end position="273"/>
    </location>
</feature>
<comment type="caution">
    <text evidence="3">The sequence shown here is derived from an EMBL/GenBank/DDBJ whole genome shotgun (WGS) entry which is preliminary data.</text>
</comment>
<feature type="compositionally biased region" description="Acidic residues" evidence="1">
    <location>
        <begin position="101"/>
        <end position="113"/>
    </location>
</feature>
<organism evidence="3 4">
    <name type="scientific">Sphingomonas taxi</name>
    <dbReference type="NCBI Taxonomy" id="1549858"/>
    <lineage>
        <taxon>Bacteria</taxon>
        <taxon>Pseudomonadati</taxon>
        <taxon>Pseudomonadota</taxon>
        <taxon>Alphaproteobacteria</taxon>
        <taxon>Sphingomonadales</taxon>
        <taxon>Sphingomonadaceae</taxon>
        <taxon>Sphingomonas</taxon>
    </lineage>
</organism>
<gene>
    <name evidence="3" type="ORF">DI544_05725</name>
</gene>
<dbReference type="EMBL" id="QFQI01000002">
    <property type="protein sequence ID" value="PZQ62085.1"/>
    <property type="molecule type" value="Genomic_DNA"/>
</dbReference>
<feature type="domain" description="DUF4167" evidence="2">
    <location>
        <begin position="9"/>
        <end position="84"/>
    </location>
</feature>
<reference evidence="3 4" key="1">
    <citation type="submission" date="2017-08" db="EMBL/GenBank/DDBJ databases">
        <title>Infants hospitalized years apart are colonized by the same room-sourced microbial strains.</title>
        <authorList>
            <person name="Brooks B."/>
            <person name="Olm M.R."/>
            <person name="Firek B.A."/>
            <person name="Baker R."/>
            <person name="Thomas B.C."/>
            <person name="Morowitz M.J."/>
            <person name="Banfield J.F."/>
        </authorList>
    </citation>
    <scope>NUCLEOTIDE SEQUENCE [LARGE SCALE GENOMIC DNA]</scope>
    <source>
        <strain evidence="3">S2_005_001_R1_22</strain>
    </source>
</reference>
<feature type="region of interest" description="Disordered" evidence="1">
    <location>
        <begin position="1"/>
        <end position="40"/>
    </location>
</feature>
<feature type="compositionally biased region" description="Low complexity" evidence="1">
    <location>
        <begin position="185"/>
        <end position="203"/>
    </location>
</feature>
<feature type="compositionally biased region" description="Low complexity" evidence="1">
    <location>
        <begin position="236"/>
        <end position="250"/>
    </location>
</feature>